<keyword evidence="4" id="KW-0238">DNA-binding</keyword>
<protein>
    <recommendedName>
        <fullName evidence="8">HTH myb-type domain-containing protein</fullName>
    </recommendedName>
</protein>
<keyword evidence="5" id="KW-0804">Transcription</keyword>
<evidence type="ECO:0000313" key="10">
    <source>
        <dbReference type="Proteomes" id="UP001370490"/>
    </source>
</evidence>
<evidence type="ECO:0000256" key="2">
    <source>
        <dbReference type="ARBA" id="ARBA00022737"/>
    </source>
</evidence>
<sequence>MFLISFADIFPLSLAFYKLPGRTDNEIKNYWNTRLKRRQRAGLPVYPPDICLKGAFDENEQSQNSYSLGDTHHPDVLQTKGFEIPDVKFKHLDLNNGFLSYAPKILNSPASGLLGQRLSSWESYGFVFPTMYPSKRLRESENSFSESGNQGLAEIDHFDTSDKISSPFQPSFCEPEMSTNCASPLCYLSGSHALLNGNTSSSEPNGAMKMDLPSLQYSDTQLAIWDMPPSPLPSLESVDTVIQSPPLDQTQSDCVSPRSSGLLEALIYESQALKASEDHLGNKSSTGTIGTGIIADCSSQNLHDPEWKVNGDPVSPIGHSAASAISEYMPISRSSSDEIQPVEATRVDHVLAQSDGKKKTADQDLLRPDLLLGSYWLGHNGETAMEESILADAIGSIPGEKLCNDSEKMGHVPSASSQEYGHDSVEWNMFAGCQQLDNP</sequence>
<comment type="subcellular location">
    <subcellularLocation>
        <location evidence="1">Nucleus</location>
    </subcellularLocation>
</comment>
<dbReference type="Gene3D" id="1.10.10.60">
    <property type="entry name" value="Homeodomain-like"/>
    <property type="match status" value="1"/>
</dbReference>
<organism evidence="9 10">
    <name type="scientific">Dillenia turbinata</name>
    <dbReference type="NCBI Taxonomy" id="194707"/>
    <lineage>
        <taxon>Eukaryota</taxon>
        <taxon>Viridiplantae</taxon>
        <taxon>Streptophyta</taxon>
        <taxon>Embryophyta</taxon>
        <taxon>Tracheophyta</taxon>
        <taxon>Spermatophyta</taxon>
        <taxon>Magnoliopsida</taxon>
        <taxon>eudicotyledons</taxon>
        <taxon>Gunneridae</taxon>
        <taxon>Pentapetalae</taxon>
        <taxon>Dilleniales</taxon>
        <taxon>Dilleniaceae</taxon>
        <taxon>Dillenia</taxon>
    </lineage>
</organism>
<proteinExistence type="predicted"/>
<keyword evidence="3" id="KW-0805">Transcription regulation</keyword>
<reference evidence="9 10" key="1">
    <citation type="submission" date="2023-12" db="EMBL/GenBank/DDBJ databases">
        <title>A high-quality genome assembly for Dillenia turbinata (Dilleniales).</title>
        <authorList>
            <person name="Chanderbali A."/>
        </authorList>
    </citation>
    <scope>NUCLEOTIDE SEQUENCE [LARGE SCALE GENOMIC DNA]</scope>
    <source>
        <strain evidence="9">LSX21</strain>
        <tissue evidence="9">Leaf</tissue>
    </source>
</reference>
<evidence type="ECO:0000256" key="1">
    <source>
        <dbReference type="ARBA" id="ARBA00004123"/>
    </source>
</evidence>
<dbReference type="GO" id="GO:0005634">
    <property type="term" value="C:nucleus"/>
    <property type="evidence" value="ECO:0007669"/>
    <property type="project" value="UniProtKB-SubCell"/>
</dbReference>
<name>A0AAN8VW64_9MAGN</name>
<evidence type="ECO:0000256" key="7">
    <source>
        <dbReference type="SAM" id="SignalP"/>
    </source>
</evidence>
<comment type="caution">
    <text evidence="9">The sequence shown here is derived from an EMBL/GenBank/DDBJ whole genome shotgun (WGS) entry which is preliminary data.</text>
</comment>
<dbReference type="PANTHER" id="PTHR47995">
    <property type="entry name" value="TRANSCRIPTION FACTOR MYB33-RELATED"/>
    <property type="match status" value="1"/>
</dbReference>
<feature type="signal peptide" evidence="7">
    <location>
        <begin position="1"/>
        <end position="15"/>
    </location>
</feature>
<dbReference type="InterPro" id="IPR017930">
    <property type="entry name" value="Myb_dom"/>
</dbReference>
<evidence type="ECO:0000256" key="3">
    <source>
        <dbReference type="ARBA" id="ARBA00023015"/>
    </source>
</evidence>
<evidence type="ECO:0000313" key="9">
    <source>
        <dbReference type="EMBL" id="KAK6936896.1"/>
    </source>
</evidence>
<evidence type="ECO:0000256" key="5">
    <source>
        <dbReference type="ARBA" id="ARBA00023163"/>
    </source>
</evidence>
<keyword evidence="10" id="KW-1185">Reference proteome</keyword>
<dbReference type="AlphaFoldDB" id="A0AAN8VW64"/>
<dbReference type="PROSITE" id="PS51294">
    <property type="entry name" value="HTH_MYB"/>
    <property type="match status" value="1"/>
</dbReference>
<evidence type="ECO:0000259" key="8">
    <source>
        <dbReference type="PROSITE" id="PS51294"/>
    </source>
</evidence>
<keyword evidence="2" id="KW-0677">Repeat</keyword>
<evidence type="ECO:0000256" key="6">
    <source>
        <dbReference type="ARBA" id="ARBA00023242"/>
    </source>
</evidence>
<dbReference type="Proteomes" id="UP001370490">
    <property type="component" value="Unassembled WGS sequence"/>
</dbReference>
<dbReference type="PANTHER" id="PTHR47995:SF18">
    <property type="entry name" value="TRANSCRIPTION FACTOR MYB65"/>
    <property type="match status" value="1"/>
</dbReference>
<dbReference type="GO" id="GO:0003677">
    <property type="term" value="F:DNA binding"/>
    <property type="evidence" value="ECO:0007669"/>
    <property type="project" value="UniProtKB-KW"/>
</dbReference>
<dbReference type="EMBL" id="JBAMMX010000007">
    <property type="protein sequence ID" value="KAK6936896.1"/>
    <property type="molecule type" value="Genomic_DNA"/>
</dbReference>
<keyword evidence="6" id="KW-0539">Nucleus</keyword>
<feature type="chain" id="PRO_5042995847" description="HTH myb-type domain-containing protein" evidence="7">
    <location>
        <begin position="16"/>
        <end position="439"/>
    </location>
</feature>
<accession>A0AAN8VW64</accession>
<feature type="domain" description="HTH myb-type" evidence="8">
    <location>
        <begin position="18"/>
        <end position="39"/>
    </location>
</feature>
<evidence type="ECO:0000256" key="4">
    <source>
        <dbReference type="ARBA" id="ARBA00023125"/>
    </source>
</evidence>
<keyword evidence="7" id="KW-0732">Signal</keyword>
<gene>
    <name evidence="9" type="ORF">RJ641_033926</name>
</gene>